<accession>A0ABS0YUB1</accession>
<sequence>MAQVFMKRAEVVAMVGLGYSTIWRLERAGKFPARRKLTDYRVGWVRSEVEGWIQEREAVPQLLAA</sequence>
<evidence type="ECO:0000313" key="2">
    <source>
        <dbReference type="Proteomes" id="UP000641025"/>
    </source>
</evidence>
<organism evidence="1 2">
    <name type="scientific">Geomonas propionica</name>
    <dbReference type="NCBI Taxonomy" id="2798582"/>
    <lineage>
        <taxon>Bacteria</taxon>
        <taxon>Pseudomonadati</taxon>
        <taxon>Thermodesulfobacteriota</taxon>
        <taxon>Desulfuromonadia</taxon>
        <taxon>Geobacterales</taxon>
        <taxon>Geobacteraceae</taxon>
        <taxon>Geomonas</taxon>
    </lineage>
</organism>
<dbReference type="Gene3D" id="1.10.238.160">
    <property type="match status" value="1"/>
</dbReference>
<name>A0ABS0YUB1_9BACT</name>
<dbReference type="RefSeq" id="WP_199396003.1">
    <property type="nucleotide sequence ID" value="NZ_JAEMHK010000012.1"/>
</dbReference>
<dbReference type="SUPFAM" id="SSF46955">
    <property type="entry name" value="Putative DNA-binding domain"/>
    <property type="match status" value="1"/>
</dbReference>
<comment type="caution">
    <text evidence="1">The sequence shown here is derived from an EMBL/GenBank/DDBJ whole genome shotgun (WGS) entry which is preliminary data.</text>
</comment>
<keyword evidence="2" id="KW-1185">Reference proteome</keyword>
<gene>
    <name evidence="1" type="ORF">JFN90_15340</name>
</gene>
<reference evidence="1 2" key="1">
    <citation type="submission" date="2020-12" db="EMBL/GenBank/DDBJ databases">
        <title>Geomonas sp. Red259, isolated from paddy soil.</title>
        <authorList>
            <person name="Xu Z."/>
            <person name="Zhang Z."/>
            <person name="Masuda Y."/>
            <person name="Itoh H."/>
            <person name="Senoo K."/>
        </authorList>
    </citation>
    <scope>NUCLEOTIDE SEQUENCE [LARGE SCALE GENOMIC DNA]</scope>
    <source>
        <strain evidence="1 2">Red259</strain>
    </source>
</reference>
<evidence type="ECO:0000313" key="1">
    <source>
        <dbReference type="EMBL" id="MBJ6801504.1"/>
    </source>
</evidence>
<dbReference type="Proteomes" id="UP000641025">
    <property type="component" value="Unassembled WGS sequence"/>
</dbReference>
<dbReference type="InterPro" id="IPR010260">
    <property type="entry name" value="AlpA"/>
</dbReference>
<protein>
    <submittedName>
        <fullName evidence="1">AlpA family phage regulatory protein</fullName>
    </submittedName>
</protein>
<dbReference type="InterPro" id="IPR009061">
    <property type="entry name" value="DNA-bd_dom_put_sf"/>
</dbReference>
<proteinExistence type="predicted"/>
<dbReference type="EMBL" id="JAEMHK010000012">
    <property type="protein sequence ID" value="MBJ6801504.1"/>
    <property type="molecule type" value="Genomic_DNA"/>
</dbReference>
<dbReference type="Pfam" id="PF05930">
    <property type="entry name" value="Phage_AlpA"/>
    <property type="match status" value="1"/>
</dbReference>